<feature type="compositionally biased region" description="Low complexity" evidence="1">
    <location>
        <begin position="23"/>
        <end position="49"/>
    </location>
</feature>
<sequence>MGLPTAALALSFALAGCAGSGPDTTATTDHQAAASRTTQAAPGRPAAGAAPSAAAQALAHLPGLGPHTEAEIPADTRQVVLVTGRDKNSSDSQVALYERTGEGWQPKATWPARNALRGWTDDHHLDDLRSPVGVFTLTDAGGLLPDPGTKLPYHQSHSFIASGTGFDGEPLAGAFDYVVAIDYNRVPGTSPLDQTKPQGAAKGGNIWLHVDHGGPTHACVALKKDAMRALLRALDPALHPVVVMGDASSLAR</sequence>
<dbReference type="EMBL" id="JAATEL010000008">
    <property type="protein sequence ID" value="NJP14629.1"/>
    <property type="molecule type" value="Genomic_DNA"/>
</dbReference>
<dbReference type="PANTHER" id="PTHR38589:SF1">
    <property type="entry name" value="BLR0621 PROTEIN"/>
    <property type="match status" value="1"/>
</dbReference>
<proteinExistence type="predicted"/>
<feature type="chain" id="PRO_5045342501" description="Lipoprotein" evidence="2">
    <location>
        <begin position="21"/>
        <end position="252"/>
    </location>
</feature>
<evidence type="ECO:0000256" key="1">
    <source>
        <dbReference type="SAM" id="MobiDB-lite"/>
    </source>
</evidence>
<organism evidence="3 4">
    <name type="scientific">Streptomyces thermoviolaceus subsp. thermoviolaceus</name>
    <dbReference type="NCBI Taxonomy" id="66860"/>
    <lineage>
        <taxon>Bacteria</taxon>
        <taxon>Bacillati</taxon>
        <taxon>Actinomycetota</taxon>
        <taxon>Actinomycetes</taxon>
        <taxon>Kitasatosporales</taxon>
        <taxon>Streptomycetaceae</taxon>
        <taxon>Streptomyces</taxon>
    </lineage>
</organism>
<comment type="caution">
    <text evidence="3">The sequence shown here is derived from an EMBL/GenBank/DDBJ whole genome shotgun (WGS) entry which is preliminary data.</text>
</comment>
<gene>
    <name evidence="3" type="ORF">HCJ95_10055</name>
</gene>
<name>A0ABX0YU14_STRTL</name>
<accession>A0ABX0YU14</accession>
<protein>
    <recommendedName>
        <fullName evidence="5">Lipoprotein</fullName>
    </recommendedName>
</protein>
<keyword evidence="4" id="KW-1185">Reference proteome</keyword>
<reference evidence="3 4" key="1">
    <citation type="submission" date="2020-03" db="EMBL/GenBank/DDBJ databases">
        <title>WGS of actinomycetes isolated from Thailand.</title>
        <authorList>
            <person name="Thawai C."/>
        </authorList>
    </citation>
    <scope>NUCLEOTIDE SEQUENCE [LARGE SCALE GENOMIC DNA]</scope>
    <source>
        <strain evidence="3 4">NBRC 13905</strain>
    </source>
</reference>
<dbReference type="PANTHER" id="PTHR38589">
    <property type="entry name" value="BLR0621 PROTEIN"/>
    <property type="match status" value="1"/>
</dbReference>
<evidence type="ECO:0000313" key="4">
    <source>
        <dbReference type="Proteomes" id="UP000635996"/>
    </source>
</evidence>
<dbReference type="Proteomes" id="UP000635996">
    <property type="component" value="Unassembled WGS sequence"/>
</dbReference>
<evidence type="ECO:0008006" key="5">
    <source>
        <dbReference type="Google" id="ProtNLM"/>
    </source>
</evidence>
<feature type="region of interest" description="Disordered" evidence="1">
    <location>
        <begin position="21"/>
        <end position="49"/>
    </location>
</feature>
<evidence type="ECO:0000313" key="3">
    <source>
        <dbReference type="EMBL" id="NJP14629.1"/>
    </source>
</evidence>
<feature type="signal peptide" evidence="2">
    <location>
        <begin position="1"/>
        <end position="20"/>
    </location>
</feature>
<evidence type="ECO:0000256" key="2">
    <source>
        <dbReference type="SAM" id="SignalP"/>
    </source>
</evidence>
<keyword evidence="2" id="KW-0732">Signal</keyword>